<comment type="caution">
    <text evidence="1">The sequence shown here is derived from an EMBL/GenBank/DDBJ whole genome shotgun (WGS) entry which is preliminary data.</text>
</comment>
<name>A0AAV9AXL5_ACOGR</name>
<reference evidence="1" key="2">
    <citation type="submission" date="2023-06" db="EMBL/GenBank/DDBJ databases">
        <authorList>
            <person name="Ma L."/>
            <person name="Liu K.-W."/>
            <person name="Li Z."/>
            <person name="Hsiao Y.-Y."/>
            <person name="Qi Y."/>
            <person name="Fu T."/>
            <person name="Tang G."/>
            <person name="Zhang D."/>
            <person name="Sun W.-H."/>
            <person name="Liu D.-K."/>
            <person name="Li Y."/>
            <person name="Chen G.-Z."/>
            <person name="Liu X.-D."/>
            <person name="Liao X.-Y."/>
            <person name="Jiang Y.-T."/>
            <person name="Yu X."/>
            <person name="Hao Y."/>
            <person name="Huang J."/>
            <person name="Zhao X.-W."/>
            <person name="Ke S."/>
            <person name="Chen Y.-Y."/>
            <person name="Wu W.-L."/>
            <person name="Hsu J.-L."/>
            <person name="Lin Y.-F."/>
            <person name="Huang M.-D."/>
            <person name="Li C.-Y."/>
            <person name="Huang L."/>
            <person name="Wang Z.-W."/>
            <person name="Zhao X."/>
            <person name="Zhong W.-Y."/>
            <person name="Peng D.-H."/>
            <person name="Ahmad S."/>
            <person name="Lan S."/>
            <person name="Zhang J.-S."/>
            <person name="Tsai W.-C."/>
            <person name="Van De Peer Y."/>
            <person name="Liu Z.-J."/>
        </authorList>
    </citation>
    <scope>NUCLEOTIDE SEQUENCE</scope>
    <source>
        <strain evidence="1">SCP</strain>
        <tissue evidence="1">Leaves</tissue>
    </source>
</reference>
<accession>A0AAV9AXL5</accession>
<evidence type="ECO:0000313" key="2">
    <source>
        <dbReference type="Proteomes" id="UP001179952"/>
    </source>
</evidence>
<dbReference type="AlphaFoldDB" id="A0AAV9AXL5"/>
<dbReference type="Proteomes" id="UP001179952">
    <property type="component" value="Unassembled WGS sequence"/>
</dbReference>
<organism evidence="1 2">
    <name type="scientific">Acorus gramineus</name>
    <name type="common">Dwarf sweet flag</name>
    <dbReference type="NCBI Taxonomy" id="55184"/>
    <lineage>
        <taxon>Eukaryota</taxon>
        <taxon>Viridiplantae</taxon>
        <taxon>Streptophyta</taxon>
        <taxon>Embryophyta</taxon>
        <taxon>Tracheophyta</taxon>
        <taxon>Spermatophyta</taxon>
        <taxon>Magnoliopsida</taxon>
        <taxon>Liliopsida</taxon>
        <taxon>Acoraceae</taxon>
        <taxon>Acorus</taxon>
    </lineage>
</organism>
<dbReference type="EMBL" id="JAUJYN010000006">
    <property type="protein sequence ID" value="KAK1269099.1"/>
    <property type="molecule type" value="Genomic_DNA"/>
</dbReference>
<reference evidence="1" key="1">
    <citation type="journal article" date="2023" name="Nat. Commun.">
        <title>Diploid and tetraploid genomes of Acorus and the evolution of monocots.</title>
        <authorList>
            <person name="Ma L."/>
            <person name="Liu K.W."/>
            <person name="Li Z."/>
            <person name="Hsiao Y.Y."/>
            <person name="Qi Y."/>
            <person name="Fu T."/>
            <person name="Tang G.D."/>
            <person name="Zhang D."/>
            <person name="Sun W.H."/>
            <person name="Liu D.K."/>
            <person name="Li Y."/>
            <person name="Chen G.Z."/>
            <person name="Liu X.D."/>
            <person name="Liao X.Y."/>
            <person name="Jiang Y.T."/>
            <person name="Yu X."/>
            <person name="Hao Y."/>
            <person name="Huang J."/>
            <person name="Zhao X.W."/>
            <person name="Ke S."/>
            <person name="Chen Y.Y."/>
            <person name="Wu W.L."/>
            <person name="Hsu J.L."/>
            <person name="Lin Y.F."/>
            <person name="Huang M.D."/>
            <person name="Li C.Y."/>
            <person name="Huang L."/>
            <person name="Wang Z.W."/>
            <person name="Zhao X."/>
            <person name="Zhong W.Y."/>
            <person name="Peng D.H."/>
            <person name="Ahmad S."/>
            <person name="Lan S."/>
            <person name="Zhang J.S."/>
            <person name="Tsai W.C."/>
            <person name="Van de Peer Y."/>
            <person name="Liu Z.J."/>
        </authorList>
    </citation>
    <scope>NUCLEOTIDE SEQUENCE</scope>
    <source>
        <strain evidence="1">SCP</strain>
    </source>
</reference>
<evidence type="ECO:0000313" key="1">
    <source>
        <dbReference type="EMBL" id="KAK1269099.1"/>
    </source>
</evidence>
<sequence>MRLFCNGDIVRPGPTRFATSFLTLQSLWEHKNALRTLMVADEWTKSKWCNLRTGKQTERTILSVQFWKGVQRALHAGIPLVHVLRLVDGDESPLWATYTMQWIRPKKKLRKTISTDHCNMALLLR</sequence>
<proteinExistence type="predicted"/>
<keyword evidence="2" id="KW-1185">Reference proteome</keyword>
<dbReference type="InterPro" id="IPR012337">
    <property type="entry name" value="RNaseH-like_sf"/>
</dbReference>
<dbReference type="SUPFAM" id="SSF53098">
    <property type="entry name" value="Ribonuclease H-like"/>
    <property type="match status" value="1"/>
</dbReference>
<protein>
    <submittedName>
        <fullName evidence="1">Uncharacterized protein</fullName>
    </submittedName>
</protein>
<gene>
    <name evidence="1" type="ORF">QJS04_geneDACA008348</name>
</gene>